<feature type="compositionally biased region" description="Low complexity" evidence="1">
    <location>
        <begin position="699"/>
        <end position="718"/>
    </location>
</feature>
<feature type="compositionally biased region" description="Low complexity" evidence="1">
    <location>
        <begin position="387"/>
        <end position="403"/>
    </location>
</feature>
<evidence type="ECO:0000313" key="2">
    <source>
        <dbReference type="EMBL" id="TYJ55818.1"/>
    </source>
</evidence>
<feature type="compositionally biased region" description="Polar residues" evidence="1">
    <location>
        <begin position="20"/>
        <end position="32"/>
    </location>
</feature>
<protein>
    <submittedName>
        <fullName evidence="2">Uncharacterized protein</fullName>
    </submittedName>
</protein>
<reference evidence="2 3" key="1">
    <citation type="submission" date="2017-05" db="EMBL/GenBank/DDBJ databases">
        <title>The Genome Sequence of Tsuchiyaea wingfieldii DSM 27421.</title>
        <authorList>
            <person name="Cuomo C."/>
            <person name="Passer A."/>
            <person name="Billmyre B."/>
            <person name="Heitman J."/>
        </authorList>
    </citation>
    <scope>NUCLEOTIDE SEQUENCE [LARGE SCALE GENOMIC DNA]</scope>
    <source>
        <strain evidence="2 3">DSM 27421</strain>
    </source>
</reference>
<dbReference type="Proteomes" id="UP000322245">
    <property type="component" value="Unassembled WGS sequence"/>
</dbReference>
<feature type="compositionally biased region" description="Pro residues" evidence="1">
    <location>
        <begin position="688"/>
        <end position="698"/>
    </location>
</feature>
<evidence type="ECO:0000256" key="1">
    <source>
        <dbReference type="SAM" id="MobiDB-lite"/>
    </source>
</evidence>
<accession>A0A5D3AYF6</accession>
<dbReference type="PANTHER" id="PTHR48148:SF2">
    <property type="entry name" value="PA14 DOMAIN-CONTAINING PROTEIN"/>
    <property type="match status" value="1"/>
</dbReference>
<keyword evidence="3" id="KW-1185">Reference proteome</keyword>
<feature type="region of interest" description="Disordered" evidence="1">
    <location>
        <begin position="326"/>
        <end position="350"/>
    </location>
</feature>
<feature type="region of interest" description="Disordered" evidence="1">
    <location>
        <begin position="461"/>
        <end position="488"/>
    </location>
</feature>
<feature type="region of interest" description="Disordered" evidence="1">
    <location>
        <begin position="1"/>
        <end position="91"/>
    </location>
</feature>
<proteinExistence type="predicted"/>
<feature type="region of interest" description="Disordered" evidence="1">
    <location>
        <begin position="769"/>
        <end position="820"/>
    </location>
</feature>
<feature type="compositionally biased region" description="Pro residues" evidence="1">
    <location>
        <begin position="1"/>
        <end position="10"/>
    </location>
</feature>
<evidence type="ECO:0000313" key="3">
    <source>
        <dbReference type="Proteomes" id="UP000322245"/>
    </source>
</evidence>
<organism evidence="2 3">
    <name type="scientific">Cryptococcus floricola</name>
    <dbReference type="NCBI Taxonomy" id="2591691"/>
    <lineage>
        <taxon>Eukaryota</taxon>
        <taxon>Fungi</taxon>
        <taxon>Dikarya</taxon>
        <taxon>Basidiomycota</taxon>
        <taxon>Agaricomycotina</taxon>
        <taxon>Tremellomycetes</taxon>
        <taxon>Tremellales</taxon>
        <taxon>Cryptococcaceae</taxon>
        <taxon>Cryptococcus</taxon>
    </lineage>
</organism>
<feature type="compositionally biased region" description="Low complexity" evidence="1">
    <location>
        <begin position="63"/>
        <end position="81"/>
    </location>
</feature>
<dbReference type="EMBL" id="NIDF01000033">
    <property type="protein sequence ID" value="TYJ55818.1"/>
    <property type="molecule type" value="Genomic_DNA"/>
</dbReference>
<gene>
    <name evidence="2" type="ORF">B9479_003470</name>
</gene>
<comment type="caution">
    <text evidence="2">The sequence shown here is derived from an EMBL/GenBank/DDBJ whole genome shotgun (WGS) entry which is preliminary data.</text>
</comment>
<feature type="compositionally biased region" description="Basic and acidic residues" evidence="1">
    <location>
        <begin position="417"/>
        <end position="429"/>
    </location>
</feature>
<feature type="region of interest" description="Disordered" evidence="1">
    <location>
        <begin position="679"/>
        <end position="725"/>
    </location>
</feature>
<dbReference type="AlphaFoldDB" id="A0A5D3AYF6"/>
<feature type="region of interest" description="Disordered" evidence="1">
    <location>
        <begin position="386"/>
        <end position="429"/>
    </location>
</feature>
<feature type="compositionally biased region" description="Basic and acidic residues" evidence="1">
    <location>
        <begin position="336"/>
        <end position="349"/>
    </location>
</feature>
<sequence>MPASHPPSSPSPSHNPAQSYPSAQSHPSLNHLSTCSTPSAASSPPRTPTSTRFPISNPSAPISLRRSPPSTPSPSRLAATPYTLSPPTVLRSPRPPAIPQFSLSNMVFTSQSNYLAAKVDVNFEQGGVVDMIGGPNTGTSYSLPGHIVLTFNSLPAPLEGRLREVQSLEVVMEGKSEFWDDAGRYTPMRLHSQTLTLATPSSPLLIPSTDPSRPHAAKFQLALPFDMRLPGWLPSTQASDMTATSYGCLVKAVVGWTGPYSSSSVASSSSSASCDVFMDDILPSRPYNKPSPASRLFGNSSLLPSSSHTSSSKFSPFTILRHRIAPPSSSAQAPEVQERHFTLKPEKDSTSPVECVVSVPEFVDVNGEEKSLKISLRIRARKDVFNQPSASSSSTPFESTQTEAEAEESTGELESVPMERESRQKKKDEDVLTRMIELGMEVEEVEWFSSTPSATFLSTFPVPDEQPSTHSSEHKLLSPPSPNLSSVFGQQDRPFKGTRSKSCLLSEDGNQRNFFFADEGLGLSEKWRKVNVVLPMPELRSHSQEKGVNGRPQAEYNGPFMRVKHTLKIRIVCKNAHGDDAQVVLLSTPIRFATCPTTLPSRSAETPALPAYIQLFLENGDLRECDPLPLYEDCLPPSPPAPTPAPSAPVLSPGALAPLALVAPSFALIQPTPTTATPPYQSIFHHPVPVPQALPSPSPSTSSLEGCSSRSASPTPSSFAGSSVGSTTDLIGQLGSFSSPLPSFGTFGNLGEGLELGLGLGLGLGAGMGMEPRRSGSPALSSGDEDEAMSGSSLQPQRSQRPAGSKVMRPLSQRSAPRQA</sequence>
<dbReference type="PANTHER" id="PTHR48148">
    <property type="entry name" value="KERATINOCYTE PROLINE-RICH PROTEIN"/>
    <property type="match status" value="1"/>
</dbReference>
<feature type="compositionally biased region" description="Polar residues" evidence="1">
    <location>
        <begin position="790"/>
        <end position="802"/>
    </location>
</feature>
<name>A0A5D3AYF6_9TREE</name>
<feature type="compositionally biased region" description="Low complexity" evidence="1">
    <location>
        <begin position="33"/>
        <end position="56"/>
    </location>
</feature>